<evidence type="ECO:0000313" key="2">
    <source>
        <dbReference type="Proteomes" id="UP000249134"/>
    </source>
</evidence>
<proteinExistence type="predicted"/>
<dbReference type="STRING" id="1348624.GCA_001591545_02493"/>
<keyword evidence="2" id="KW-1185">Reference proteome</keyword>
<organism evidence="1 2">
    <name type="scientific">Lederbergia lenta</name>
    <name type="common">Bacillus lentus</name>
    <dbReference type="NCBI Taxonomy" id="1467"/>
    <lineage>
        <taxon>Bacteria</taxon>
        <taxon>Bacillati</taxon>
        <taxon>Bacillota</taxon>
        <taxon>Bacilli</taxon>
        <taxon>Bacillales</taxon>
        <taxon>Bacillaceae</taxon>
        <taxon>Lederbergia</taxon>
    </lineage>
</organism>
<accession>A0A2X4ZMF8</accession>
<protein>
    <submittedName>
        <fullName evidence="1">Uncharacterized protein</fullName>
    </submittedName>
</protein>
<gene>
    <name evidence="1" type="ORF">NCTC4824_03282</name>
</gene>
<sequence>MNISPSQTYEKLLKSERMSTRFFHSFILFLTEELQHLDSKLLTPQEKIRAEKNIAASLSLIWDLHHLLTCNHSIHLIVRNPNSKTTLSNKEIKNSAKRSFQMFQHIAKSIPFIKSEYRIQCEHALEKILSFYLSSDYFVNITNNNPIPKPWKPKI</sequence>
<evidence type="ECO:0000313" key="1">
    <source>
        <dbReference type="EMBL" id="SQI61574.1"/>
    </source>
</evidence>
<dbReference type="EMBL" id="LS483476">
    <property type="protein sequence ID" value="SQI61574.1"/>
    <property type="molecule type" value="Genomic_DNA"/>
</dbReference>
<reference evidence="1 2" key="1">
    <citation type="submission" date="2018-06" db="EMBL/GenBank/DDBJ databases">
        <authorList>
            <consortium name="Pathogen Informatics"/>
            <person name="Doyle S."/>
        </authorList>
    </citation>
    <scope>NUCLEOTIDE SEQUENCE [LARGE SCALE GENOMIC DNA]</scope>
    <source>
        <strain evidence="1 2">NCTC4824</strain>
    </source>
</reference>
<dbReference type="Proteomes" id="UP000249134">
    <property type="component" value="Chromosome 1"/>
</dbReference>
<dbReference type="AlphaFoldDB" id="A0A2X4ZMF8"/>
<dbReference type="RefSeq" id="WP_066142183.1">
    <property type="nucleotide sequence ID" value="NZ_CBCSGM010000003.1"/>
</dbReference>
<name>A0A2X4ZMF8_LEDLE</name>
<dbReference type="KEGG" id="blen:NCTC4824_03282"/>